<evidence type="ECO:0000313" key="2">
    <source>
        <dbReference type="Proteomes" id="UP001430953"/>
    </source>
</evidence>
<dbReference type="Proteomes" id="UP001430953">
    <property type="component" value="Unassembled WGS sequence"/>
</dbReference>
<gene>
    <name evidence="1" type="ORF">PUN28_000944</name>
</gene>
<comment type="caution">
    <text evidence="1">The sequence shown here is derived from an EMBL/GenBank/DDBJ whole genome shotgun (WGS) entry which is preliminary data.</text>
</comment>
<accession>A0AAW2H1W1</accession>
<proteinExistence type="predicted"/>
<keyword evidence="2" id="KW-1185">Reference proteome</keyword>
<evidence type="ECO:0000313" key="1">
    <source>
        <dbReference type="EMBL" id="KAL0133560.1"/>
    </source>
</evidence>
<dbReference type="EMBL" id="JADYXP020000001">
    <property type="protein sequence ID" value="KAL0133560.1"/>
    <property type="molecule type" value="Genomic_DNA"/>
</dbReference>
<sequence length="59" mass="6682">MATLPVSLLNVAPFIVERRNPITSSRFAHCETIIILSLPFSKISLTHCMNQCWMATYLT</sequence>
<reference evidence="1 2" key="1">
    <citation type="submission" date="2023-03" db="EMBL/GenBank/DDBJ databases">
        <title>High recombination rates correlate with genetic variation in Cardiocondyla obscurior ants.</title>
        <authorList>
            <person name="Errbii M."/>
        </authorList>
    </citation>
    <scope>NUCLEOTIDE SEQUENCE [LARGE SCALE GENOMIC DNA]</scope>
    <source>
        <strain evidence="1">Alpha-2009</strain>
        <tissue evidence="1">Whole body</tissue>
    </source>
</reference>
<dbReference type="AlphaFoldDB" id="A0AAW2H1W1"/>
<organism evidence="1 2">
    <name type="scientific">Cardiocondyla obscurior</name>
    <dbReference type="NCBI Taxonomy" id="286306"/>
    <lineage>
        <taxon>Eukaryota</taxon>
        <taxon>Metazoa</taxon>
        <taxon>Ecdysozoa</taxon>
        <taxon>Arthropoda</taxon>
        <taxon>Hexapoda</taxon>
        <taxon>Insecta</taxon>
        <taxon>Pterygota</taxon>
        <taxon>Neoptera</taxon>
        <taxon>Endopterygota</taxon>
        <taxon>Hymenoptera</taxon>
        <taxon>Apocrita</taxon>
        <taxon>Aculeata</taxon>
        <taxon>Formicoidea</taxon>
        <taxon>Formicidae</taxon>
        <taxon>Myrmicinae</taxon>
        <taxon>Cardiocondyla</taxon>
    </lineage>
</organism>
<protein>
    <submittedName>
        <fullName evidence="1">Uncharacterized protein</fullName>
    </submittedName>
</protein>
<name>A0AAW2H1W1_9HYME</name>